<sequence length="145" mass="15090">MSTAGAASSTATAKGDAKASKFDAGPPAGTKPSKFDAAPPPGAKPSRFGAGPPAGATQSGGAEVDPLDAFMMGMSGELKEDQQLTGTGMKRKYVDPSSSTGVETSKDTNFDSRERDWSKTKGFEQHQLRKAYNKKLNAMRGPSTD</sequence>
<reference evidence="2" key="1">
    <citation type="submission" date="2021-01" db="EMBL/GenBank/DDBJ databases">
        <authorList>
            <person name="Corre E."/>
            <person name="Pelletier E."/>
            <person name="Niang G."/>
            <person name="Scheremetjew M."/>
            <person name="Finn R."/>
            <person name="Kale V."/>
            <person name="Holt S."/>
            <person name="Cochrane G."/>
            <person name="Meng A."/>
            <person name="Brown T."/>
            <person name="Cohen L."/>
        </authorList>
    </citation>
    <scope>NUCLEOTIDE SEQUENCE</scope>
    <source>
        <strain evidence="2">SPMC142</strain>
    </source>
</reference>
<dbReference type="AlphaFoldDB" id="A0A7S3WY65"/>
<name>A0A7S3WY65_9SPIT</name>
<evidence type="ECO:0000313" key="2">
    <source>
        <dbReference type="EMBL" id="CAE0585672.1"/>
    </source>
</evidence>
<protein>
    <submittedName>
        <fullName evidence="2">Uncharacterized protein</fullName>
    </submittedName>
</protein>
<accession>A0A7S3WY65</accession>
<organism evidence="2">
    <name type="scientific">Strombidinopsis acuminata</name>
    <dbReference type="NCBI Taxonomy" id="141414"/>
    <lineage>
        <taxon>Eukaryota</taxon>
        <taxon>Sar</taxon>
        <taxon>Alveolata</taxon>
        <taxon>Ciliophora</taxon>
        <taxon>Intramacronucleata</taxon>
        <taxon>Spirotrichea</taxon>
        <taxon>Choreotrichia</taxon>
        <taxon>Choreotrichida</taxon>
        <taxon>Strombidinopsidae</taxon>
        <taxon>Strombidinopsis</taxon>
    </lineage>
</organism>
<feature type="region of interest" description="Disordered" evidence="1">
    <location>
        <begin position="79"/>
        <end position="122"/>
    </location>
</feature>
<feature type="compositionally biased region" description="Low complexity" evidence="1">
    <location>
        <begin position="1"/>
        <end position="14"/>
    </location>
</feature>
<feature type="compositionally biased region" description="Basic and acidic residues" evidence="1">
    <location>
        <begin position="104"/>
        <end position="122"/>
    </location>
</feature>
<evidence type="ECO:0000256" key="1">
    <source>
        <dbReference type="SAM" id="MobiDB-lite"/>
    </source>
</evidence>
<dbReference type="EMBL" id="HBIQ01084015">
    <property type="protein sequence ID" value="CAE0585672.1"/>
    <property type="molecule type" value="Transcribed_RNA"/>
</dbReference>
<proteinExistence type="predicted"/>
<gene>
    <name evidence="2" type="ORF">SACU0126_LOCUS26829</name>
</gene>
<feature type="region of interest" description="Disordered" evidence="1">
    <location>
        <begin position="1"/>
        <end position="67"/>
    </location>
</feature>